<evidence type="ECO:0000313" key="6">
    <source>
        <dbReference type="EMBL" id="MBQ0932545.1"/>
    </source>
</evidence>
<dbReference type="PROSITE" id="PS50106">
    <property type="entry name" value="PDZ"/>
    <property type="match status" value="1"/>
</dbReference>
<evidence type="ECO:0000259" key="5">
    <source>
        <dbReference type="PROSITE" id="PS50106"/>
    </source>
</evidence>
<gene>
    <name evidence="6" type="ORF">KAK03_18870</name>
</gene>
<evidence type="ECO:0000256" key="2">
    <source>
        <dbReference type="ARBA" id="ARBA00022670"/>
    </source>
</evidence>
<dbReference type="PRINTS" id="PR00834">
    <property type="entry name" value="PROTEASES2C"/>
</dbReference>
<dbReference type="Pfam" id="PF13180">
    <property type="entry name" value="PDZ_2"/>
    <property type="match status" value="1"/>
</dbReference>
<dbReference type="PANTHER" id="PTHR43343:SF3">
    <property type="entry name" value="PROTEASE DO-LIKE 8, CHLOROPLASTIC"/>
    <property type="match status" value="1"/>
</dbReference>
<dbReference type="Gene3D" id="2.40.10.120">
    <property type="match status" value="1"/>
</dbReference>
<dbReference type="EMBL" id="JAGQDD010000017">
    <property type="protein sequence ID" value="MBQ0932545.1"/>
    <property type="molecule type" value="Genomic_DNA"/>
</dbReference>
<organism evidence="6 7">
    <name type="scientific">Ideonella alba</name>
    <dbReference type="NCBI Taxonomy" id="2824118"/>
    <lineage>
        <taxon>Bacteria</taxon>
        <taxon>Pseudomonadati</taxon>
        <taxon>Pseudomonadota</taxon>
        <taxon>Betaproteobacteria</taxon>
        <taxon>Burkholderiales</taxon>
        <taxon>Sphaerotilaceae</taxon>
        <taxon>Ideonella</taxon>
    </lineage>
</organism>
<evidence type="ECO:0000256" key="3">
    <source>
        <dbReference type="ARBA" id="ARBA00022801"/>
    </source>
</evidence>
<comment type="caution">
    <text evidence="6">The sequence shown here is derived from an EMBL/GenBank/DDBJ whole genome shotgun (WGS) entry which is preliminary data.</text>
</comment>
<dbReference type="PANTHER" id="PTHR43343">
    <property type="entry name" value="PEPTIDASE S12"/>
    <property type="match status" value="1"/>
</dbReference>
<dbReference type="InterPro" id="IPR036034">
    <property type="entry name" value="PDZ_sf"/>
</dbReference>
<dbReference type="Gene3D" id="2.30.42.10">
    <property type="match status" value="1"/>
</dbReference>
<evidence type="ECO:0000313" key="7">
    <source>
        <dbReference type="Proteomes" id="UP000676246"/>
    </source>
</evidence>
<dbReference type="FunFam" id="2.40.10.10:FF:000001">
    <property type="entry name" value="Periplasmic serine protease DegS"/>
    <property type="match status" value="1"/>
</dbReference>
<feature type="domain" description="PDZ" evidence="5">
    <location>
        <begin position="277"/>
        <end position="338"/>
    </location>
</feature>
<dbReference type="Proteomes" id="UP000676246">
    <property type="component" value="Unassembled WGS sequence"/>
</dbReference>
<name>A0A940YDC1_9BURK</name>
<comment type="similarity">
    <text evidence="1">Belongs to the peptidase S1C family.</text>
</comment>
<protein>
    <submittedName>
        <fullName evidence="6">Trypsin-like peptidase domain-containing protein</fullName>
    </submittedName>
</protein>
<dbReference type="SMART" id="SM00228">
    <property type="entry name" value="PDZ"/>
    <property type="match status" value="1"/>
</dbReference>
<dbReference type="GO" id="GO:0004252">
    <property type="term" value="F:serine-type endopeptidase activity"/>
    <property type="evidence" value="ECO:0007669"/>
    <property type="project" value="InterPro"/>
</dbReference>
<dbReference type="Pfam" id="PF13365">
    <property type="entry name" value="Trypsin_2"/>
    <property type="match status" value="1"/>
</dbReference>
<sequence length="381" mass="39169">MVWRLWLLIAQVIAVSAGLLIAWKAFGPEPVAPARTDVVALREAPHADTSASAPNGKAVMTRLEGGFRAAAAKASASVVNIYTRKAPPRQLPGWLRPYGGPDEEAAQGQSSLGSGVIVATQGFILTNNHVVEGADEIAVMLPGGKVAEARVVGTDPETDLAVLRIEVKGLQPITFADPASVQIGDIVLAVGDPFGVGQTVTQGIVSATGRNRLGINTFENFIQTDAAINPGNSGGALVDASGHLVGINTAIYSRSGGSQGIGFAIPVSLARQVMEQIIATGRVSRGWLGVSARDVIHETTGAAAGAALVAVQRGGPADRAGLRAGDTVVSINGKEISDTAALINETAALSPGTQAQFKILRGREAVSLAVELGRRPVTRKP</sequence>
<dbReference type="InterPro" id="IPR051201">
    <property type="entry name" value="Chloro_Bact_Ser_Proteases"/>
</dbReference>
<reference evidence="6 7" key="1">
    <citation type="submission" date="2021-04" db="EMBL/GenBank/DDBJ databases">
        <title>The genome sequence of Ideonella sp. 3Y2.</title>
        <authorList>
            <person name="Liu Y."/>
        </authorList>
    </citation>
    <scope>NUCLEOTIDE SEQUENCE [LARGE SCALE GENOMIC DNA]</scope>
    <source>
        <strain evidence="6 7">3Y2</strain>
    </source>
</reference>
<dbReference type="SUPFAM" id="SSF50156">
    <property type="entry name" value="PDZ domain-like"/>
    <property type="match status" value="1"/>
</dbReference>
<dbReference type="InterPro" id="IPR001940">
    <property type="entry name" value="Peptidase_S1C"/>
</dbReference>
<keyword evidence="4" id="KW-0720">Serine protease</keyword>
<dbReference type="AlphaFoldDB" id="A0A940YDC1"/>
<dbReference type="InterPro" id="IPR001478">
    <property type="entry name" value="PDZ"/>
</dbReference>
<keyword evidence="3" id="KW-0378">Hydrolase</keyword>
<evidence type="ECO:0000256" key="1">
    <source>
        <dbReference type="ARBA" id="ARBA00010541"/>
    </source>
</evidence>
<dbReference type="GO" id="GO:0006508">
    <property type="term" value="P:proteolysis"/>
    <property type="evidence" value="ECO:0007669"/>
    <property type="project" value="UniProtKB-KW"/>
</dbReference>
<evidence type="ECO:0000256" key="4">
    <source>
        <dbReference type="ARBA" id="ARBA00022825"/>
    </source>
</evidence>
<keyword evidence="2" id="KW-0645">Protease</keyword>
<keyword evidence="7" id="KW-1185">Reference proteome</keyword>
<dbReference type="RefSeq" id="WP_210856306.1">
    <property type="nucleotide sequence ID" value="NZ_JAGQDD010000017.1"/>
</dbReference>
<dbReference type="InterPro" id="IPR009003">
    <property type="entry name" value="Peptidase_S1_PA"/>
</dbReference>
<accession>A0A940YDC1</accession>
<proteinExistence type="inferred from homology"/>
<dbReference type="SUPFAM" id="SSF50494">
    <property type="entry name" value="Trypsin-like serine proteases"/>
    <property type="match status" value="1"/>
</dbReference>